<name>A0A7X5HUW0_9FIRM</name>
<dbReference type="EMBL" id="JAAEEH010000010">
    <property type="protein sequence ID" value="NDL67108.1"/>
    <property type="molecule type" value="Genomic_DNA"/>
</dbReference>
<dbReference type="Proteomes" id="UP000461585">
    <property type="component" value="Unassembled WGS sequence"/>
</dbReference>
<sequence length="176" mass="19431">MKPFSQNKLLALSGMAVCLSLLSLLLFRGTTSLLSAGAIPVLLALFLYRHPVRSFLATATALLVATVFFFTTQSLFVLGYVLLGSLLRLFLYRFRAGNGIRGGFAAYVLAVSGVLYLAIRLTEWAFRVPLHQMMLTISNGRWQVYGLVILLEGLLVGLFHRVLLTSMAARLHPEQV</sequence>
<evidence type="ECO:0000313" key="3">
    <source>
        <dbReference type="Proteomes" id="UP000461585"/>
    </source>
</evidence>
<feature type="transmembrane region" description="Helical" evidence="1">
    <location>
        <begin position="104"/>
        <end position="122"/>
    </location>
</feature>
<evidence type="ECO:0008006" key="4">
    <source>
        <dbReference type="Google" id="ProtNLM"/>
    </source>
</evidence>
<keyword evidence="1" id="KW-1133">Transmembrane helix</keyword>
<feature type="transmembrane region" description="Helical" evidence="1">
    <location>
        <begin position="142"/>
        <end position="164"/>
    </location>
</feature>
<proteinExistence type="predicted"/>
<dbReference type="AlphaFoldDB" id="A0A7X5HUW0"/>
<reference evidence="2 3" key="1">
    <citation type="submission" date="2020-01" db="EMBL/GenBank/DDBJ databases">
        <title>Anaeroalcalibacter tamaniensis gen. nov., sp. nov., moderately halophilic strictly anaerobic fermenter bacterium from mud volcano of Taman peninsula.</title>
        <authorList>
            <person name="Frolova A."/>
            <person name="Merkel A.Y."/>
            <person name="Slobodkin A.I."/>
        </authorList>
    </citation>
    <scope>NUCLEOTIDE SEQUENCE [LARGE SCALE GENOMIC DNA]</scope>
    <source>
        <strain evidence="2 3">F-3ap</strain>
    </source>
</reference>
<organism evidence="2 3">
    <name type="scientific">Anaerotalea alkaliphila</name>
    <dbReference type="NCBI Taxonomy" id="2662126"/>
    <lineage>
        <taxon>Bacteria</taxon>
        <taxon>Bacillati</taxon>
        <taxon>Bacillota</taxon>
        <taxon>Clostridia</taxon>
        <taxon>Eubacteriales</taxon>
        <taxon>Anaerotalea</taxon>
    </lineage>
</organism>
<feature type="transmembrane region" description="Helical" evidence="1">
    <location>
        <begin position="59"/>
        <end position="83"/>
    </location>
</feature>
<protein>
    <recommendedName>
        <fullName evidence="4">Energy-coupling factor transport system substrate-specific component</fullName>
    </recommendedName>
</protein>
<evidence type="ECO:0000256" key="1">
    <source>
        <dbReference type="SAM" id="Phobius"/>
    </source>
</evidence>
<accession>A0A7X5HUW0</accession>
<keyword evidence="3" id="KW-1185">Reference proteome</keyword>
<keyword evidence="1" id="KW-0812">Transmembrane</keyword>
<evidence type="ECO:0000313" key="2">
    <source>
        <dbReference type="EMBL" id="NDL67108.1"/>
    </source>
</evidence>
<comment type="caution">
    <text evidence="2">The sequence shown here is derived from an EMBL/GenBank/DDBJ whole genome shotgun (WGS) entry which is preliminary data.</text>
</comment>
<gene>
    <name evidence="2" type="ORF">GXN74_05020</name>
</gene>
<keyword evidence="1" id="KW-0472">Membrane</keyword>
<dbReference type="RefSeq" id="WP_162369837.1">
    <property type="nucleotide sequence ID" value="NZ_JAAEEH010000010.1"/>
</dbReference>